<feature type="domain" description="Myosin motor" evidence="5">
    <location>
        <begin position="1"/>
        <end position="74"/>
    </location>
</feature>
<dbReference type="STRING" id="8022.A0A060YY20"/>
<sequence length="414" mass="49974">MFLTSPVPVDRWTYQEFFNRYRVLMKLKDILSDRKQTCRNVLEKWVQDQDKYQFGKSKIFFRAGQVAYLEKLRSDKLKKACVRIQKTIRCWLTRKRYLRMRQAAITIQKNTRGYQARCLVAFLRRTRAAVIIQRNQRMLVARRRYQQQRSASITMQRLLRAYQARQTYRKLLYEHKVLTIQRWVRGWLARRRCRRSLRAVVYLQSCVRRMAARRELRKLRVEARSVEHFKKLNVGMENKIMQLQRKVDEQHKENRELSERLRTVERSRAAESERLGGEVERLRVAEEESRVKADGVPSLLEQLSFLRQELETTREEKEAIREEARTYRVDTEKVVSELNENNRSLITEKDDMNQLIQEQRQQIAESKAQAKVGMQLESDIREERDHYQSLLSEYTRLKERHADLKEEMTISVVR</sequence>
<dbReference type="InterPro" id="IPR000048">
    <property type="entry name" value="IQ_motif_EF-hand-BS"/>
</dbReference>
<evidence type="ECO:0000256" key="4">
    <source>
        <dbReference type="SAM" id="Coils"/>
    </source>
</evidence>
<protein>
    <recommendedName>
        <fullName evidence="5">Myosin motor domain-containing protein</fullName>
    </recommendedName>
</protein>
<dbReference type="GO" id="GO:0003774">
    <property type="term" value="F:cytoskeletal motor activity"/>
    <property type="evidence" value="ECO:0007669"/>
    <property type="project" value="InterPro"/>
</dbReference>
<dbReference type="Gene3D" id="3.30.70.1590">
    <property type="match status" value="1"/>
</dbReference>
<dbReference type="InterPro" id="IPR027417">
    <property type="entry name" value="P-loop_NTPase"/>
</dbReference>
<dbReference type="GO" id="GO:0016459">
    <property type="term" value="C:myosin complex"/>
    <property type="evidence" value="ECO:0007669"/>
    <property type="project" value="UniProtKB-KW"/>
</dbReference>
<feature type="coiled-coil region" evidence="4">
    <location>
        <begin position="226"/>
        <end position="407"/>
    </location>
</feature>
<dbReference type="GO" id="GO:0003779">
    <property type="term" value="F:actin binding"/>
    <property type="evidence" value="ECO:0007669"/>
    <property type="project" value="UniProtKB-KW"/>
</dbReference>
<dbReference type="EMBL" id="FR916371">
    <property type="protein sequence ID" value="CDQ93935.1"/>
    <property type="molecule type" value="Genomic_DNA"/>
</dbReference>
<reference evidence="6" key="1">
    <citation type="journal article" date="2014" name="Nat. Commun.">
        <title>The rainbow trout genome provides novel insights into evolution after whole-genome duplication in vertebrates.</title>
        <authorList>
            <person name="Berthelot C."/>
            <person name="Brunet F."/>
            <person name="Chalopin D."/>
            <person name="Juanchich A."/>
            <person name="Bernard M."/>
            <person name="Noel B."/>
            <person name="Bento P."/>
            <person name="Da Silva C."/>
            <person name="Labadie K."/>
            <person name="Alberti A."/>
            <person name="Aury J.M."/>
            <person name="Louis A."/>
            <person name="Dehais P."/>
            <person name="Bardou P."/>
            <person name="Montfort J."/>
            <person name="Klopp C."/>
            <person name="Cabau C."/>
            <person name="Gaspin C."/>
            <person name="Thorgaard G.H."/>
            <person name="Boussaha M."/>
            <person name="Quillet E."/>
            <person name="Guyomard R."/>
            <person name="Galiana D."/>
            <person name="Bobe J."/>
            <person name="Volff J.N."/>
            <person name="Genet C."/>
            <person name="Wincker P."/>
            <person name="Jaillon O."/>
            <person name="Roest Crollius H."/>
            <person name="Guiguen Y."/>
        </authorList>
    </citation>
    <scope>NUCLEOTIDE SEQUENCE [LARGE SCALE GENOMIC DNA]</scope>
</reference>
<name>A0A060YY20_ONCMY</name>
<dbReference type="FunFam" id="1.20.5.190:FF:000001">
    <property type="entry name" value="unconventional myosin-Va"/>
    <property type="match status" value="1"/>
</dbReference>
<evidence type="ECO:0000256" key="2">
    <source>
        <dbReference type="ARBA" id="ARBA00023054"/>
    </source>
</evidence>
<dbReference type="InterPro" id="IPR001609">
    <property type="entry name" value="Myosin_head_motor_dom-like"/>
</dbReference>
<evidence type="ECO:0000313" key="6">
    <source>
        <dbReference type="EMBL" id="CDQ93935.1"/>
    </source>
</evidence>
<keyword evidence="2 4" id="KW-0175">Coiled coil</keyword>
<keyword evidence="3" id="KW-0518">Myosin</keyword>
<dbReference type="SMART" id="SM00015">
    <property type="entry name" value="IQ"/>
    <property type="match status" value="6"/>
</dbReference>
<dbReference type="SUPFAM" id="SSF52540">
    <property type="entry name" value="P-loop containing nucleoside triphosphate hydrolases"/>
    <property type="match status" value="2"/>
</dbReference>
<accession>A0A060YY20</accession>
<dbReference type="Pfam" id="PF00612">
    <property type="entry name" value="IQ"/>
    <property type="match status" value="6"/>
</dbReference>
<reference evidence="6" key="2">
    <citation type="submission" date="2014-03" db="EMBL/GenBank/DDBJ databases">
        <authorList>
            <person name="Genoscope - CEA"/>
        </authorList>
    </citation>
    <scope>NUCLEOTIDE SEQUENCE</scope>
</reference>
<gene>
    <name evidence="6" type="ORF">GSONMT00019334001</name>
</gene>
<evidence type="ECO:0000256" key="1">
    <source>
        <dbReference type="ARBA" id="ARBA00022737"/>
    </source>
</evidence>
<keyword evidence="3" id="KW-0009">Actin-binding</keyword>
<dbReference type="InterPro" id="IPR051724">
    <property type="entry name" value="Actin_motor_Myosin"/>
</dbReference>
<comment type="similarity">
    <text evidence="3">Belongs to the TRAFAC class myosin-kinesin ATPase superfamily. Myosin family.</text>
</comment>
<evidence type="ECO:0000313" key="7">
    <source>
        <dbReference type="Proteomes" id="UP000193380"/>
    </source>
</evidence>
<keyword evidence="1" id="KW-0677">Repeat</keyword>
<evidence type="ECO:0000259" key="5">
    <source>
        <dbReference type="PROSITE" id="PS51456"/>
    </source>
</evidence>
<dbReference type="PANTHER" id="PTHR46049">
    <property type="entry name" value="AGAP003327-PA"/>
    <property type="match status" value="1"/>
</dbReference>
<dbReference type="PANTHER" id="PTHR46049:SF5">
    <property type="entry name" value="PLECKSTRIN HOMOLOGY DOMAIN-CONTAINING FAMILY H MEMBER 3"/>
    <property type="match status" value="1"/>
</dbReference>
<dbReference type="GO" id="GO:0005524">
    <property type="term" value="F:ATP binding"/>
    <property type="evidence" value="ECO:0007669"/>
    <property type="project" value="InterPro"/>
</dbReference>
<dbReference type="Proteomes" id="UP000193380">
    <property type="component" value="Unassembled WGS sequence"/>
</dbReference>
<dbReference type="FunFam" id="3.30.70.1590:FF:000003">
    <property type="entry name" value="Myosin-Va isoform 1"/>
    <property type="match status" value="1"/>
</dbReference>
<comment type="caution">
    <text evidence="3">Lacks conserved residue(s) required for the propagation of feature annotation.</text>
</comment>
<dbReference type="PROSITE" id="PS50096">
    <property type="entry name" value="IQ"/>
    <property type="match status" value="6"/>
</dbReference>
<dbReference type="AlphaFoldDB" id="A0A060YY20"/>
<dbReference type="Gene3D" id="1.20.5.190">
    <property type="match status" value="3"/>
</dbReference>
<dbReference type="PaxDb" id="8022-A0A060YY20"/>
<proteinExistence type="inferred from homology"/>
<dbReference type="Pfam" id="PF00063">
    <property type="entry name" value="Myosin_head"/>
    <property type="match status" value="1"/>
</dbReference>
<dbReference type="PROSITE" id="PS51456">
    <property type="entry name" value="MYOSIN_MOTOR"/>
    <property type="match status" value="1"/>
</dbReference>
<evidence type="ECO:0000256" key="3">
    <source>
        <dbReference type="PROSITE-ProRule" id="PRU00782"/>
    </source>
</evidence>
<keyword evidence="3" id="KW-0505">Motor protein</keyword>
<organism evidence="6 7">
    <name type="scientific">Oncorhynchus mykiss</name>
    <name type="common">Rainbow trout</name>
    <name type="synonym">Salmo gairdneri</name>
    <dbReference type="NCBI Taxonomy" id="8022"/>
    <lineage>
        <taxon>Eukaryota</taxon>
        <taxon>Metazoa</taxon>
        <taxon>Chordata</taxon>
        <taxon>Craniata</taxon>
        <taxon>Vertebrata</taxon>
        <taxon>Euteleostomi</taxon>
        <taxon>Actinopterygii</taxon>
        <taxon>Neopterygii</taxon>
        <taxon>Teleostei</taxon>
        <taxon>Protacanthopterygii</taxon>
        <taxon>Salmoniformes</taxon>
        <taxon>Salmonidae</taxon>
        <taxon>Salmoninae</taxon>
        <taxon>Oncorhynchus</taxon>
    </lineage>
</organism>